<dbReference type="PANTHER" id="PTHR43031">
    <property type="entry name" value="FAD-DEPENDENT OXIDOREDUCTASE"/>
    <property type="match status" value="1"/>
</dbReference>
<gene>
    <name evidence="3" type="ORF">L4923_09380</name>
</gene>
<comment type="caution">
    <text evidence="3">The sequence shown here is derived from an EMBL/GenBank/DDBJ whole genome shotgun (WGS) entry which is preliminary data.</text>
</comment>
<dbReference type="EMBL" id="JAKREW010000006">
    <property type="protein sequence ID" value="MCG7505231.1"/>
    <property type="molecule type" value="Genomic_DNA"/>
</dbReference>
<dbReference type="Gene3D" id="1.10.10.10">
    <property type="entry name" value="Winged helix-like DNA-binding domain superfamily/Winged helix DNA-binding domain"/>
    <property type="match status" value="1"/>
</dbReference>
<accession>A0ABS9QCT5</accession>
<dbReference type="RefSeq" id="WP_239364005.1">
    <property type="nucleotide sequence ID" value="NZ_JAKREW010000006.1"/>
</dbReference>
<dbReference type="InterPro" id="IPR050229">
    <property type="entry name" value="GlpE_sulfurtransferase"/>
</dbReference>
<organism evidence="3 4">
    <name type="scientific">Mesorhizobium retamae</name>
    <dbReference type="NCBI Taxonomy" id="2912854"/>
    <lineage>
        <taxon>Bacteria</taxon>
        <taxon>Pseudomonadati</taxon>
        <taxon>Pseudomonadota</taxon>
        <taxon>Alphaproteobacteria</taxon>
        <taxon>Hyphomicrobiales</taxon>
        <taxon>Phyllobacteriaceae</taxon>
        <taxon>Mesorhizobium</taxon>
    </lineage>
</organism>
<dbReference type="Pfam" id="PF00581">
    <property type="entry name" value="Rhodanese"/>
    <property type="match status" value="1"/>
</dbReference>
<dbReference type="CDD" id="cd00090">
    <property type="entry name" value="HTH_ARSR"/>
    <property type="match status" value="1"/>
</dbReference>
<dbReference type="SMART" id="SM00418">
    <property type="entry name" value="HTH_ARSR"/>
    <property type="match status" value="1"/>
</dbReference>
<evidence type="ECO:0000259" key="2">
    <source>
        <dbReference type="PROSITE" id="PS50987"/>
    </source>
</evidence>
<dbReference type="InterPro" id="IPR001845">
    <property type="entry name" value="HTH_ArsR_DNA-bd_dom"/>
</dbReference>
<sequence>MTDSDTHHPIFDLSADIARTLGHAHRLVLLNHIAEGEKAVERLTDLTGLGVANTSQHLQHLKRAGLVQTRRDGKRVLYRLAAGPIEMVLAALRSLAEHNNAQLRELVEGGAANTAARLENISREELIRRMNEDSIVLLDVRPADEFATGRLPRAINIPVEELELRLAELPRDKLVVAYCRGVRCVLSADALAILRAHGWVARRFEQGFPDWLDAGLDVEDGHYNSG</sequence>
<dbReference type="InterPro" id="IPR001763">
    <property type="entry name" value="Rhodanese-like_dom"/>
</dbReference>
<dbReference type="PANTHER" id="PTHR43031:SF16">
    <property type="entry name" value="OXIDOREDUCTASE"/>
    <property type="match status" value="1"/>
</dbReference>
<dbReference type="CDD" id="cd00158">
    <property type="entry name" value="RHOD"/>
    <property type="match status" value="1"/>
</dbReference>
<reference evidence="3 4" key="1">
    <citation type="submission" date="2022-02" db="EMBL/GenBank/DDBJ databases">
        <title>Draft genome sequence of Mezorhizobium retamae strain IRAMC:0171 isolated from Retama raetam nodules.</title>
        <authorList>
            <person name="Bengaied R."/>
            <person name="Sbissi I."/>
            <person name="Huber K."/>
            <person name="Ghodbane F."/>
            <person name="Nouioui I."/>
            <person name="Tarhouni M."/>
            <person name="Gtari M."/>
        </authorList>
    </citation>
    <scope>NUCLEOTIDE SEQUENCE [LARGE SCALE GENOMIC DNA]</scope>
    <source>
        <strain evidence="3 4">IRAMC:0171</strain>
    </source>
</reference>
<dbReference type="SUPFAM" id="SSF52821">
    <property type="entry name" value="Rhodanese/Cell cycle control phosphatase"/>
    <property type="match status" value="1"/>
</dbReference>
<feature type="domain" description="Rhodanese" evidence="1">
    <location>
        <begin position="131"/>
        <end position="220"/>
    </location>
</feature>
<dbReference type="Pfam" id="PF01022">
    <property type="entry name" value="HTH_5"/>
    <property type="match status" value="1"/>
</dbReference>
<dbReference type="PRINTS" id="PR00778">
    <property type="entry name" value="HTHARSR"/>
</dbReference>
<dbReference type="Gene3D" id="3.40.250.10">
    <property type="entry name" value="Rhodanese-like domain"/>
    <property type="match status" value="1"/>
</dbReference>
<name>A0ABS9QCT5_9HYPH</name>
<dbReference type="NCBIfam" id="NF033788">
    <property type="entry name" value="HTH_metalloreg"/>
    <property type="match status" value="1"/>
</dbReference>
<dbReference type="InterPro" id="IPR036873">
    <property type="entry name" value="Rhodanese-like_dom_sf"/>
</dbReference>
<dbReference type="Proteomes" id="UP001201701">
    <property type="component" value="Unassembled WGS sequence"/>
</dbReference>
<evidence type="ECO:0000259" key="1">
    <source>
        <dbReference type="PROSITE" id="PS50206"/>
    </source>
</evidence>
<dbReference type="InterPro" id="IPR011991">
    <property type="entry name" value="ArsR-like_HTH"/>
</dbReference>
<dbReference type="PROSITE" id="PS50206">
    <property type="entry name" value="RHODANESE_3"/>
    <property type="match status" value="1"/>
</dbReference>
<dbReference type="PROSITE" id="PS50987">
    <property type="entry name" value="HTH_ARSR_2"/>
    <property type="match status" value="1"/>
</dbReference>
<dbReference type="SUPFAM" id="SSF46785">
    <property type="entry name" value="Winged helix' DNA-binding domain"/>
    <property type="match status" value="1"/>
</dbReference>
<dbReference type="InterPro" id="IPR036388">
    <property type="entry name" value="WH-like_DNA-bd_sf"/>
</dbReference>
<dbReference type="SMART" id="SM00450">
    <property type="entry name" value="RHOD"/>
    <property type="match status" value="1"/>
</dbReference>
<proteinExistence type="predicted"/>
<keyword evidence="4" id="KW-1185">Reference proteome</keyword>
<evidence type="ECO:0000313" key="3">
    <source>
        <dbReference type="EMBL" id="MCG7505231.1"/>
    </source>
</evidence>
<protein>
    <submittedName>
        <fullName evidence="3">Metalloregulator ArsR/SmtB family transcription factor</fullName>
    </submittedName>
</protein>
<feature type="domain" description="HTH arsR-type" evidence="2">
    <location>
        <begin position="6"/>
        <end position="100"/>
    </location>
</feature>
<dbReference type="InterPro" id="IPR036390">
    <property type="entry name" value="WH_DNA-bd_sf"/>
</dbReference>
<evidence type="ECO:0000313" key="4">
    <source>
        <dbReference type="Proteomes" id="UP001201701"/>
    </source>
</evidence>